<dbReference type="SUPFAM" id="SSF55811">
    <property type="entry name" value="Nudix"/>
    <property type="match status" value="1"/>
</dbReference>
<dbReference type="RefSeq" id="WP_011900323.1">
    <property type="nucleotide sequence ID" value="NZ_JAAVJF010000001.1"/>
</dbReference>
<dbReference type="EMBL" id="JAAVJF010000001">
    <property type="protein sequence ID" value="NYR14640.1"/>
    <property type="molecule type" value="Genomic_DNA"/>
</dbReference>
<dbReference type="PRINTS" id="PR00502">
    <property type="entry name" value="NUDIXFAMILY"/>
</dbReference>
<evidence type="ECO:0000313" key="4">
    <source>
        <dbReference type="EMBL" id="NYR14640.1"/>
    </source>
</evidence>
<feature type="domain" description="Nudix hydrolase" evidence="3">
    <location>
        <begin position="30"/>
        <end position="160"/>
    </location>
</feature>
<keyword evidence="2 4" id="KW-0378">Hydrolase</keyword>
<dbReference type="GO" id="GO:0016462">
    <property type="term" value="F:pyrophosphatase activity"/>
    <property type="evidence" value="ECO:0007669"/>
    <property type="project" value="UniProtKB-ARBA"/>
</dbReference>
<evidence type="ECO:0000259" key="3">
    <source>
        <dbReference type="PROSITE" id="PS51462"/>
    </source>
</evidence>
<dbReference type="CDD" id="cd03424">
    <property type="entry name" value="NUDIX_ADPRase_Nudt5_UGPPase_Nudt14"/>
    <property type="match status" value="1"/>
</dbReference>
<dbReference type="GO" id="GO:0019693">
    <property type="term" value="P:ribose phosphate metabolic process"/>
    <property type="evidence" value="ECO:0007669"/>
    <property type="project" value="TreeGrafter"/>
</dbReference>
<dbReference type="Gene3D" id="3.90.79.10">
    <property type="entry name" value="Nucleoside Triphosphate Pyrophosphohydrolase"/>
    <property type="match status" value="1"/>
</dbReference>
<proteinExistence type="predicted"/>
<dbReference type="AlphaFoldDB" id="A0A7L4P933"/>
<dbReference type="GeneID" id="5056332"/>
<name>A0A7L4P933_9CREN</name>
<evidence type="ECO:0000256" key="1">
    <source>
        <dbReference type="ARBA" id="ARBA00001946"/>
    </source>
</evidence>
<dbReference type="PANTHER" id="PTHR11839:SF18">
    <property type="entry name" value="NUDIX HYDROLASE DOMAIN-CONTAINING PROTEIN"/>
    <property type="match status" value="1"/>
</dbReference>
<reference evidence="4 5" key="1">
    <citation type="journal article" date="2020" name="Nat. Commun.">
        <title>The structures of two archaeal type IV pili illuminate evolutionary relationships.</title>
        <authorList>
            <person name="Wang F."/>
            <person name="Baquero D.P."/>
            <person name="Su Z."/>
            <person name="Beltran L.C."/>
            <person name="Prangishvili D."/>
            <person name="Krupovic M."/>
            <person name="Egelman E.H."/>
        </authorList>
    </citation>
    <scope>NUCLEOTIDE SEQUENCE [LARGE SCALE GENOMIC DNA]</scope>
    <source>
        <strain evidence="4 5">2GA</strain>
    </source>
</reference>
<dbReference type="PROSITE" id="PS51462">
    <property type="entry name" value="NUDIX"/>
    <property type="match status" value="1"/>
</dbReference>
<evidence type="ECO:0000256" key="2">
    <source>
        <dbReference type="ARBA" id="ARBA00022801"/>
    </source>
</evidence>
<protein>
    <submittedName>
        <fullName evidence="4">NUDIX hydrolase</fullName>
    </submittedName>
</protein>
<dbReference type="InterPro" id="IPR000086">
    <property type="entry name" value="NUDIX_hydrolase_dom"/>
</dbReference>
<dbReference type="PANTHER" id="PTHR11839">
    <property type="entry name" value="UDP/ADP-SUGAR PYROPHOSPHATASE"/>
    <property type="match status" value="1"/>
</dbReference>
<sequence length="177" mass="19568">MEEVIYKAKKFTLVRKARVVGGRTVWGEYLIHPGAVAVLALRGGRIVMVRQFRSAIGEWTLEIPAGTLEGGEDPESAAVREMIEETGYKPLRLVPLLEFYPTPGVSNELIRIYFTDKLEYVGVSGRDPGEVDMSVVEVTPGEALRMVESGEVKDGKTIIALLAARLRGLLPHHDYAF</sequence>
<accession>A0A7L4P933</accession>
<comment type="caution">
    <text evidence="4">The sequence shown here is derived from an EMBL/GenBank/DDBJ whole genome shotgun (WGS) entry which is preliminary data.</text>
</comment>
<dbReference type="OMA" id="DYQVHPG"/>
<dbReference type="GO" id="GO:0006753">
    <property type="term" value="P:nucleoside phosphate metabolic process"/>
    <property type="evidence" value="ECO:0007669"/>
    <property type="project" value="TreeGrafter"/>
</dbReference>
<dbReference type="InterPro" id="IPR020476">
    <property type="entry name" value="Nudix_hydrolase"/>
</dbReference>
<evidence type="ECO:0000313" key="5">
    <source>
        <dbReference type="Proteomes" id="UP000554766"/>
    </source>
</evidence>
<dbReference type="Proteomes" id="UP000554766">
    <property type="component" value="Unassembled WGS sequence"/>
</dbReference>
<dbReference type="Pfam" id="PF00293">
    <property type="entry name" value="NUDIX"/>
    <property type="match status" value="1"/>
</dbReference>
<keyword evidence="5" id="KW-1185">Reference proteome</keyword>
<gene>
    <name evidence="4" type="ORF">HC235_01390</name>
</gene>
<dbReference type="InterPro" id="IPR020084">
    <property type="entry name" value="NUDIX_hydrolase_CS"/>
</dbReference>
<dbReference type="PROSITE" id="PS00893">
    <property type="entry name" value="NUDIX_BOX"/>
    <property type="match status" value="1"/>
</dbReference>
<comment type="cofactor">
    <cofactor evidence="1">
        <name>Mg(2+)</name>
        <dbReference type="ChEBI" id="CHEBI:18420"/>
    </cofactor>
</comment>
<organism evidence="4 5">
    <name type="scientific">Pyrobaculum arsenaticum</name>
    <dbReference type="NCBI Taxonomy" id="121277"/>
    <lineage>
        <taxon>Archaea</taxon>
        <taxon>Thermoproteota</taxon>
        <taxon>Thermoprotei</taxon>
        <taxon>Thermoproteales</taxon>
        <taxon>Thermoproteaceae</taxon>
        <taxon>Pyrobaculum</taxon>
    </lineage>
</organism>
<dbReference type="InterPro" id="IPR015797">
    <property type="entry name" value="NUDIX_hydrolase-like_dom_sf"/>
</dbReference>